<proteinExistence type="predicted"/>
<name>A0A9P6DR98_9AGAM</name>
<gene>
    <name evidence="2" type="ORF">BS47DRAFT_1350657</name>
</gene>
<dbReference type="EMBL" id="MU129063">
    <property type="protein sequence ID" value="KAF9508208.1"/>
    <property type="molecule type" value="Genomic_DNA"/>
</dbReference>
<evidence type="ECO:0000313" key="2">
    <source>
        <dbReference type="EMBL" id="KAF9508208.1"/>
    </source>
</evidence>
<keyword evidence="1" id="KW-0472">Membrane</keyword>
<keyword evidence="1" id="KW-0812">Transmembrane</keyword>
<evidence type="ECO:0000256" key="1">
    <source>
        <dbReference type="SAM" id="Phobius"/>
    </source>
</evidence>
<organism evidence="2 3">
    <name type="scientific">Hydnum rufescens UP504</name>
    <dbReference type="NCBI Taxonomy" id="1448309"/>
    <lineage>
        <taxon>Eukaryota</taxon>
        <taxon>Fungi</taxon>
        <taxon>Dikarya</taxon>
        <taxon>Basidiomycota</taxon>
        <taxon>Agaricomycotina</taxon>
        <taxon>Agaricomycetes</taxon>
        <taxon>Cantharellales</taxon>
        <taxon>Hydnaceae</taxon>
        <taxon>Hydnum</taxon>
    </lineage>
</organism>
<keyword evidence="1" id="KW-1133">Transmembrane helix</keyword>
<keyword evidence="3" id="KW-1185">Reference proteome</keyword>
<evidence type="ECO:0000313" key="3">
    <source>
        <dbReference type="Proteomes" id="UP000886523"/>
    </source>
</evidence>
<reference evidence="2" key="1">
    <citation type="journal article" date="2020" name="Nat. Commun.">
        <title>Large-scale genome sequencing of mycorrhizal fungi provides insights into the early evolution of symbiotic traits.</title>
        <authorList>
            <person name="Miyauchi S."/>
            <person name="Kiss E."/>
            <person name="Kuo A."/>
            <person name="Drula E."/>
            <person name="Kohler A."/>
            <person name="Sanchez-Garcia M."/>
            <person name="Morin E."/>
            <person name="Andreopoulos B."/>
            <person name="Barry K.W."/>
            <person name="Bonito G."/>
            <person name="Buee M."/>
            <person name="Carver A."/>
            <person name="Chen C."/>
            <person name="Cichocki N."/>
            <person name="Clum A."/>
            <person name="Culley D."/>
            <person name="Crous P.W."/>
            <person name="Fauchery L."/>
            <person name="Girlanda M."/>
            <person name="Hayes R.D."/>
            <person name="Keri Z."/>
            <person name="LaButti K."/>
            <person name="Lipzen A."/>
            <person name="Lombard V."/>
            <person name="Magnuson J."/>
            <person name="Maillard F."/>
            <person name="Murat C."/>
            <person name="Nolan M."/>
            <person name="Ohm R.A."/>
            <person name="Pangilinan J."/>
            <person name="Pereira M.F."/>
            <person name="Perotto S."/>
            <person name="Peter M."/>
            <person name="Pfister S."/>
            <person name="Riley R."/>
            <person name="Sitrit Y."/>
            <person name="Stielow J.B."/>
            <person name="Szollosi G."/>
            <person name="Zifcakova L."/>
            <person name="Stursova M."/>
            <person name="Spatafora J.W."/>
            <person name="Tedersoo L."/>
            <person name="Vaario L.M."/>
            <person name="Yamada A."/>
            <person name="Yan M."/>
            <person name="Wang P."/>
            <person name="Xu J."/>
            <person name="Bruns T."/>
            <person name="Baldrian P."/>
            <person name="Vilgalys R."/>
            <person name="Dunand C."/>
            <person name="Henrissat B."/>
            <person name="Grigoriev I.V."/>
            <person name="Hibbett D."/>
            <person name="Nagy L.G."/>
            <person name="Martin F.M."/>
        </authorList>
    </citation>
    <scope>NUCLEOTIDE SEQUENCE</scope>
    <source>
        <strain evidence="2">UP504</strain>
    </source>
</reference>
<feature type="transmembrane region" description="Helical" evidence="1">
    <location>
        <begin position="24"/>
        <end position="43"/>
    </location>
</feature>
<dbReference type="AlphaFoldDB" id="A0A9P6DR98"/>
<dbReference type="Proteomes" id="UP000886523">
    <property type="component" value="Unassembled WGS sequence"/>
</dbReference>
<protein>
    <submittedName>
        <fullName evidence="2">Uncharacterized protein</fullName>
    </submittedName>
</protein>
<sequence length="52" mass="5733">MAGTVTFATTPDALHESPQGKFKMFATTLVIYIPCLVTLKHVYVEGPDARKH</sequence>
<comment type="caution">
    <text evidence="2">The sequence shown here is derived from an EMBL/GenBank/DDBJ whole genome shotgun (WGS) entry which is preliminary data.</text>
</comment>
<accession>A0A9P6DR98</accession>